<feature type="transmembrane region" description="Helical" evidence="1">
    <location>
        <begin position="6"/>
        <end position="24"/>
    </location>
</feature>
<feature type="transmembrane region" description="Helical" evidence="1">
    <location>
        <begin position="110"/>
        <end position="134"/>
    </location>
</feature>
<comment type="caution">
    <text evidence="3">The sequence shown here is derived from an EMBL/GenBank/DDBJ whole genome shotgun (WGS) entry which is preliminary data.</text>
</comment>
<sequence>MISEIVEVLFTFSVFSILGWILEVSYRSYNAGRFVNPGLLKGPYLILYGTSALILIVAISLLRESGPAIKALVYIIIITGLEFASGVIAKRLFNTRLWDYSDQHLNYKGYICLKFSIYWTFAAFVFEYLIFPAYKNALFGFPPSSVIFFAIALSSIMLVDFLTLSVETFFRLTPEEREILNRQYTSVTRPLLEDQRVAILSECNHHNGKSRLDHVKEVAYLGLIAGKKLSLDCDAIVRGALLHDLFYYDWLREGPRLHGFRHPNISLKNAREITSLSRKEEDIIKKHMWPLTVIPPIYLESLVVSSLDTFCSIRDYLTVKRYYETAKTSVIRFGLELIERGR</sequence>
<keyword evidence="1" id="KW-1133">Transmembrane helix</keyword>
<dbReference type="SMART" id="SM00471">
    <property type="entry name" value="HDc"/>
    <property type="match status" value="1"/>
</dbReference>
<feature type="transmembrane region" description="Helical" evidence="1">
    <location>
        <begin position="146"/>
        <end position="170"/>
    </location>
</feature>
<dbReference type="Pfam" id="PF06541">
    <property type="entry name" value="ABC_trans_CmpB"/>
    <property type="match status" value="1"/>
</dbReference>
<evidence type="ECO:0000313" key="3">
    <source>
        <dbReference type="EMBL" id="MBN1574765.1"/>
    </source>
</evidence>
<proteinExistence type="predicted"/>
<name>A0A9D8KGS9_9DELT</name>
<dbReference type="SUPFAM" id="SSF109604">
    <property type="entry name" value="HD-domain/PDEase-like"/>
    <property type="match status" value="1"/>
</dbReference>
<gene>
    <name evidence="3" type="ORF">JW984_16335</name>
</gene>
<organism evidence="3 4">
    <name type="scientific">Candidatus Zymogenus saltonus</name>
    <dbReference type="NCBI Taxonomy" id="2844893"/>
    <lineage>
        <taxon>Bacteria</taxon>
        <taxon>Deltaproteobacteria</taxon>
        <taxon>Candidatus Zymogenia</taxon>
        <taxon>Candidatus Zymogeniales</taxon>
        <taxon>Candidatus Zymogenaceae</taxon>
        <taxon>Candidatus Zymogenus</taxon>
    </lineage>
</organism>
<keyword evidence="1" id="KW-0812">Transmembrane</keyword>
<dbReference type="Gene3D" id="1.10.3210.10">
    <property type="entry name" value="Hypothetical protein af1432"/>
    <property type="match status" value="1"/>
</dbReference>
<reference evidence="3" key="1">
    <citation type="journal article" date="2021" name="Environ. Microbiol.">
        <title>Genomic characterization of three novel Desulfobacterota classes expand the metabolic and phylogenetic diversity of the phylum.</title>
        <authorList>
            <person name="Murphy C.L."/>
            <person name="Biggerstaff J."/>
            <person name="Eichhorn A."/>
            <person name="Ewing E."/>
            <person name="Shahan R."/>
            <person name="Soriano D."/>
            <person name="Stewart S."/>
            <person name="VanMol K."/>
            <person name="Walker R."/>
            <person name="Walters P."/>
            <person name="Elshahed M.S."/>
            <person name="Youssef N.H."/>
        </authorList>
    </citation>
    <scope>NUCLEOTIDE SEQUENCE</scope>
    <source>
        <strain evidence="3">Zod_Metabat.24</strain>
    </source>
</reference>
<dbReference type="InterPro" id="IPR003607">
    <property type="entry name" value="HD/PDEase_dom"/>
</dbReference>
<keyword evidence="1" id="KW-0472">Membrane</keyword>
<dbReference type="CDD" id="cd00077">
    <property type="entry name" value="HDc"/>
    <property type="match status" value="1"/>
</dbReference>
<accession>A0A9D8KGS9</accession>
<dbReference type="EMBL" id="JAFGIX010000088">
    <property type="protein sequence ID" value="MBN1574765.1"/>
    <property type="molecule type" value="Genomic_DNA"/>
</dbReference>
<dbReference type="AlphaFoldDB" id="A0A9D8KGS9"/>
<dbReference type="Proteomes" id="UP000809273">
    <property type="component" value="Unassembled WGS sequence"/>
</dbReference>
<dbReference type="InterPro" id="IPR010540">
    <property type="entry name" value="CmpB_TMEM229"/>
</dbReference>
<evidence type="ECO:0000313" key="4">
    <source>
        <dbReference type="Proteomes" id="UP000809273"/>
    </source>
</evidence>
<evidence type="ECO:0000256" key="1">
    <source>
        <dbReference type="SAM" id="Phobius"/>
    </source>
</evidence>
<feature type="domain" description="HD/PDEase" evidence="2">
    <location>
        <begin position="207"/>
        <end position="326"/>
    </location>
</feature>
<feature type="transmembrane region" description="Helical" evidence="1">
    <location>
        <begin position="68"/>
        <end position="89"/>
    </location>
</feature>
<protein>
    <submittedName>
        <fullName evidence="3">Phosphohydrolase</fullName>
    </submittedName>
</protein>
<reference evidence="3" key="2">
    <citation type="submission" date="2021-01" db="EMBL/GenBank/DDBJ databases">
        <authorList>
            <person name="Hahn C.R."/>
            <person name="Youssef N.H."/>
            <person name="Elshahed M."/>
        </authorList>
    </citation>
    <scope>NUCLEOTIDE SEQUENCE</scope>
    <source>
        <strain evidence="3">Zod_Metabat.24</strain>
    </source>
</reference>
<evidence type="ECO:0000259" key="2">
    <source>
        <dbReference type="SMART" id="SM00471"/>
    </source>
</evidence>
<feature type="transmembrane region" description="Helical" evidence="1">
    <location>
        <begin position="45"/>
        <end position="62"/>
    </location>
</feature>